<protein>
    <submittedName>
        <fullName evidence="10">S8 family peptidase</fullName>
        <ecNumber evidence="10">3.4.-.-</ecNumber>
    </submittedName>
</protein>
<dbReference type="Proteomes" id="UP001580346">
    <property type="component" value="Unassembled WGS sequence"/>
</dbReference>
<evidence type="ECO:0000256" key="7">
    <source>
        <dbReference type="PROSITE-ProRule" id="PRU01240"/>
    </source>
</evidence>
<evidence type="ECO:0000256" key="2">
    <source>
        <dbReference type="ARBA" id="ARBA00011073"/>
    </source>
</evidence>
<feature type="domain" description="Peptidase S8/S53" evidence="9">
    <location>
        <begin position="353"/>
        <end position="596"/>
    </location>
</feature>
<dbReference type="PROSITE" id="PS51892">
    <property type="entry name" value="SUBTILASE"/>
    <property type="match status" value="1"/>
</dbReference>
<dbReference type="PANTHER" id="PTHR43399">
    <property type="entry name" value="SUBTILISIN-RELATED"/>
    <property type="match status" value="1"/>
</dbReference>
<evidence type="ECO:0000256" key="8">
    <source>
        <dbReference type="SAM" id="MobiDB-lite"/>
    </source>
</evidence>
<evidence type="ECO:0000313" key="10">
    <source>
        <dbReference type="EMBL" id="MFB5266179.1"/>
    </source>
</evidence>
<keyword evidence="11" id="KW-1185">Reference proteome</keyword>
<feature type="active site" description="Charge relay system" evidence="7">
    <location>
        <position position="548"/>
    </location>
</feature>
<dbReference type="InterPro" id="IPR022398">
    <property type="entry name" value="Peptidase_S8_His-AS"/>
</dbReference>
<dbReference type="InterPro" id="IPR036852">
    <property type="entry name" value="Peptidase_S8/S53_dom_sf"/>
</dbReference>
<name>A0ABV5AQL4_9BACL</name>
<keyword evidence="5 7" id="KW-0378">Hydrolase</keyword>
<accession>A0ABV5AQL4</accession>
<dbReference type="RefSeq" id="WP_375353753.1">
    <property type="nucleotide sequence ID" value="NZ_JBHHMI010000003.1"/>
</dbReference>
<dbReference type="InterPro" id="IPR015500">
    <property type="entry name" value="Peptidase_S8_subtilisin-rel"/>
</dbReference>
<evidence type="ECO:0000256" key="3">
    <source>
        <dbReference type="ARBA" id="ARBA00022525"/>
    </source>
</evidence>
<dbReference type="Gene3D" id="3.40.50.200">
    <property type="entry name" value="Peptidase S8/S53 domain"/>
    <property type="match status" value="1"/>
</dbReference>
<keyword evidence="4 7" id="KW-0645">Protease</keyword>
<evidence type="ECO:0000256" key="5">
    <source>
        <dbReference type="ARBA" id="ARBA00022801"/>
    </source>
</evidence>
<comment type="subcellular location">
    <subcellularLocation>
        <location evidence="1">Secreted</location>
    </subcellularLocation>
</comment>
<dbReference type="InterPro" id="IPR034084">
    <property type="entry name" value="Thermitase-like_dom"/>
</dbReference>
<dbReference type="Pfam" id="PF00082">
    <property type="entry name" value="Peptidase_S8"/>
    <property type="match status" value="1"/>
</dbReference>
<evidence type="ECO:0000313" key="11">
    <source>
        <dbReference type="Proteomes" id="UP001580346"/>
    </source>
</evidence>
<sequence length="634" mass="70214">MSRHRWIKTTLGVAAALLVVGVLLPWNGSRQKQPQAPQTLSVRTPDRQDTEMEMKKTLLSGDINTTRKLLRHDAKGHLHAMMAVLNSSSDGSISTYGEDMKKSHHQLHALIWLDRHNGRSRQIAGAGLDRDAAGQAQPVRSGIQAAKEAVKRGKSYESPSLLAGKDRYFILAEPSADGRHAVIGVFNEQVLNAVEEHQRRNLRMIPYPREGRFKVESVYPNTLQDITVKTGHDNENASHFYENEIVVRFRNQPGKERLEQIRRDLHSKQEGRKLGDTYIFRSGNMNYKQLKQYFDKKWNPLYAEPHYMYLTNDETAKETKAVSVPNDILFSQYQWNLPAVEANRSWNLSRGNKDVTVAVVDTGADLDHPDLKGQFVKGYNIIDPASKPYDDVGHGTHVSGIISALVNNNEGVAGMTWYNKIMPVKVLDNSGSGTTYSVAQGIIWAADHGAKVINLSLGNYADSQFLHEAIKYAYNKDIVLISAAGNDNTERPGYPAAYPEVLAVAATDSSMKRASYSNYGDYIDVAAPGTNIASTFPGSQYAALSGTSMASPHVAAVAALIRSQNPELQNTEVMDILRNNVIDLGAAGHDKYFGYGQIDSYKALSAAQGEGAPLQLWPQHLRSRLESILSRFNP</sequence>
<evidence type="ECO:0000259" key="9">
    <source>
        <dbReference type="Pfam" id="PF00082"/>
    </source>
</evidence>
<evidence type="ECO:0000256" key="6">
    <source>
        <dbReference type="ARBA" id="ARBA00022825"/>
    </source>
</evidence>
<feature type="region of interest" description="Disordered" evidence="8">
    <location>
        <begin position="29"/>
        <end position="51"/>
    </location>
</feature>
<dbReference type="InterPro" id="IPR051048">
    <property type="entry name" value="Peptidase_S8/S53_subtilisin"/>
</dbReference>
<dbReference type="PRINTS" id="PR00723">
    <property type="entry name" value="SUBTILISIN"/>
</dbReference>
<dbReference type="EC" id="3.4.-.-" evidence="10"/>
<organism evidence="10 11">
    <name type="scientific">Paenibacillus enshidis</name>
    <dbReference type="NCBI Taxonomy" id="1458439"/>
    <lineage>
        <taxon>Bacteria</taxon>
        <taxon>Bacillati</taxon>
        <taxon>Bacillota</taxon>
        <taxon>Bacilli</taxon>
        <taxon>Bacillales</taxon>
        <taxon>Paenibacillaceae</taxon>
        <taxon>Paenibacillus</taxon>
    </lineage>
</organism>
<keyword evidence="3" id="KW-0964">Secreted</keyword>
<dbReference type="InterPro" id="IPR023828">
    <property type="entry name" value="Peptidase_S8_Ser-AS"/>
</dbReference>
<dbReference type="EMBL" id="JBHHMI010000003">
    <property type="protein sequence ID" value="MFB5266179.1"/>
    <property type="molecule type" value="Genomic_DNA"/>
</dbReference>
<dbReference type="SUPFAM" id="SSF52743">
    <property type="entry name" value="Subtilisin-like"/>
    <property type="match status" value="1"/>
</dbReference>
<gene>
    <name evidence="10" type="ORF">ACE41H_05185</name>
</gene>
<evidence type="ECO:0000256" key="1">
    <source>
        <dbReference type="ARBA" id="ARBA00004613"/>
    </source>
</evidence>
<evidence type="ECO:0000256" key="4">
    <source>
        <dbReference type="ARBA" id="ARBA00022670"/>
    </source>
</evidence>
<feature type="active site" description="Charge relay system" evidence="7">
    <location>
        <position position="361"/>
    </location>
</feature>
<dbReference type="PANTHER" id="PTHR43399:SF4">
    <property type="entry name" value="CELL WALL-ASSOCIATED PROTEASE"/>
    <property type="match status" value="1"/>
</dbReference>
<proteinExistence type="inferred from homology"/>
<feature type="active site" description="Charge relay system" evidence="7">
    <location>
        <position position="394"/>
    </location>
</feature>
<dbReference type="GO" id="GO:0016787">
    <property type="term" value="F:hydrolase activity"/>
    <property type="evidence" value="ECO:0007669"/>
    <property type="project" value="UniProtKB-KW"/>
</dbReference>
<keyword evidence="6 7" id="KW-0720">Serine protease</keyword>
<dbReference type="InterPro" id="IPR000209">
    <property type="entry name" value="Peptidase_S8/S53_dom"/>
</dbReference>
<dbReference type="PROSITE" id="PS00137">
    <property type="entry name" value="SUBTILASE_HIS"/>
    <property type="match status" value="1"/>
</dbReference>
<comment type="similarity">
    <text evidence="2 7">Belongs to the peptidase S8 family.</text>
</comment>
<comment type="caution">
    <text evidence="10">The sequence shown here is derived from an EMBL/GenBank/DDBJ whole genome shotgun (WGS) entry which is preliminary data.</text>
</comment>
<reference evidence="10 11" key="1">
    <citation type="submission" date="2024-09" db="EMBL/GenBank/DDBJ databases">
        <title>Paenibacillus zeirhizospherea sp. nov., isolated from surface of the maize (Zea mays) roots in a horticulture field, Hungary.</title>
        <authorList>
            <person name="Marton D."/>
            <person name="Farkas M."/>
            <person name="Bedics A."/>
            <person name="Toth E."/>
            <person name="Tancsics A."/>
            <person name="Boka K."/>
            <person name="Maroti G."/>
            <person name="Kriszt B."/>
            <person name="Cserhati M."/>
        </authorList>
    </citation>
    <scope>NUCLEOTIDE SEQUENCE [LARGE SCALE GENOMIC DNA]</scope>
    <source>
        <strain evidence="10 11">KCTC 33519</strain>
    </source>
</reference>
<dbReference type="PROSITE" id="PS00138">
    <property type="entry name" value="SUBTILASE_SER"/>
    <property type="match status" value="1"/>
</dbReference>
<dbReference type="CDD" id="cd07484">
    <property type="entry name" value="Peptidases_S8_Thermitase_like"/>
    <property type="match status" value="1"/>
</dbReference>
<feature type="compositionally biased region" description="Polar residues" evidence="8">
    <location>
        <begin position="29"/>
        <end position="42"/>
    </location>
</feature>